<keyword evidence="1 4" id="KW-0489">Methyltransferase</keyword>
<dbReference type="CDD" id="cd02440">
    <property type="entry name" value="AdoMet_MTases"/>
    <property type="match status" value="1"/>
</dbReference>
<evidence type="ECO:0000256" key="3">
    <source>
        <dbReference type="ARBA" id="ARBA00022691"/>
    </source>
</evidence>
<dbReference type="OrthoDB" id="4774874at2"/>
<dbReference type="InterPro" id="IPR050362">
    <property type="entry name" value="Cation-dep_OMT"/>
</dbReference>
<sequence length="210" mass="22068">MSDIVLNWKFSDDSVVESEAVAKARQQSLELGIDAIAPAVGAQAAVIAAATGARSILEVGTGAGVSGLWLLRGAPGAMLTSIDTEVDHLQHAKANFLEAKVPANRVRLITGKAADVLPRMNENSYDIVFIDADPQSVIEYVEHGLRLARPGGTVLVAHALWRGRVADPAKRDDVATGFRTLLTEIGSSNAVISALSPVGDGLLQITKLRA</sequence>
<evidence type="ECO:0000313" key="7">
    <source>
        <dbReference type="Proteomes" id="UP000561726"/>
    </source>
</evidence>
<dbReference type="InterPro" id="IPR002935">
    <property type="entry name" value="SAM_O-MeTrfase"/>
</dbReference>
<evidence type="ECO:0000313" key="6">
    <source>
        <dbReference type="Proteomes" id="UP000029864"/>
    </source>
</evidence>
<dbReference type="eggNOG" id="COG4122">
    <property type="taxonomic scope" value="Bacteria"/>
</dbReference>
<dbReference type="RefSeq" id="WP_035834826.1">
    <property type="nucleotide sequence ID" value="NZ_JACHBQ010000001.1"/>
</dbReference>
<keyword evidence="6" id="KW-1185">Reference proteome</keyword>
<proteinExistence type="predicted"/>
<accession>A0A099JSK4</accession>
<gene>
    <name evidence="5" type="ORF">BJ997_002433</name>
    <name evidence="4" type="ORF">GY21_01785</name>
</gene>
<evidence type="ECO:0000313" key="4">
    <source>
        <dbReference type="EMBL" id="KGJ81121.1"/>
    </source>
</evidence>
<reference evidence="5 7" key="2">
    <citation type="submission" date="2020-08" db="EMBL/GenBank/DDBJ databases">
        <title>Sequencing the genomes of 1000 actinobacteria strains.</title>
        <authorList>
            <person name="Klenk H.-P."/>
        </authorList>
    </citation>
    <scope>NUCLEOTIDE SEQUENCE [LARGE SCALE GENOMIC DNA]</scope>
    <source>
        <strain evidence="5 7">DSM 21065</strain>
    </source>
</reference>
<dbReference type="Gene3D" id="3.40.50.150">
    <property type="entry name" value="Vaccinia Virus protein VP39"/>
    <property type="match status" value="1"/>
</dbReference>
<dbReference type="EMBL" id="JACHBQ010000001">
    <property type="protein sequence ID" value="MBB5641885.1"/>
    <property type="molecule type" value="Genomic_DNA"/>
</dbReference>
<keyword evidence="3" id="KW-0949">S-adenosyl-L-methionine</keyword>
<evidence type="ECO:0000256" key="1">
    <source>
        <dbReference type="ARBA" id="ARBA00022603"/>
    </source>
</evidence>
<dbReference type="SUPFAM" id="SSF53335">
    <property type="entry name" value="S-adenosyl-L-methionine-dependent methyltransferases"/>
    <property type="match status" value="1"/>
</dbReference>
<dbReference type="GO" id="GO:0008757">
    <property type="term" value="F:S-adenosylmethionine-dependent methyltransferase activity"/>
    <property type="evidence" value="ECO:0007669"/>
    <property type="project" value="TreeGrafter"/>
</dbReference>
<dbReference type="STRING" id="1001240.GY21_01785"/>
<evidence type="ECO:0000313" key="5">
    <source>
        <dbReference type="EMBL" id="MBB5641885.1"/>
    </source>
</evidence>
<protein>
    <submittedName>
        <fullName evidence="4 5">Methyltransferase</fullName>
    </submittedName>
</protein>
<dbReference type="PANTHER" id="PTHR10509:SF85">
    <property type="entry name" value="O-METHYLTRANSFERASE RV1220C-RELATED"/>
    <property type="match status" value="1"/>
</dbReference>
<dbReference type="EMBL" id="JPXF01000004">
    <property type="protein sequence ID" value="KGJ81121.1"/>
    <property type="molecule type" value="Genomic_DNA"/>
</dbReference>
<comment type="caution">
    <text evidence="4">The sequence shown here is derived from an EMBL/GenBank/DDBJ whole genome shotgun (WGS) entry which is preliminary data.</text>
</comment>
<dbReference type="AlphaFoldDB" id="A0A099JSK4"/>
<evidence type="ECO:0000256" key="2">
    <source>
        <dbReference type="ARBA" id="ARBA00022679"/>
    </source>
</evidence>
<dbReference type="GO" id="GO:0008171">
    <property type="term" value="F:O-methyltransferase activity"/>
    <property type="evidence" value="ECO:0007669"/>
    <property type="project" value="InterPro"/>
</dbReference>
<organism evidence="4 6">
    <name type="scientific">Cryobacterium roopkundense</name>
    <dbReference type="NCBI Taxonomy" id="1001240"/>
    <lineage>
        <taxon>Bacteria</taxon>
        <taxon>Bacillati</taxon>
        <taxon>Actinomycetota</taxon>
        <taxon>Actinomycetes</taxon>
        <taxon>Micrococcales</taxon>
        <taxon>Microbacteriaceae</taxon>
        <taxon>Cryobacterium</taxon>
    </lineage>
</organism>
<dbReference type="PANTHER" id="PTHR10509">
    <property type="entry name" value="O-METHYLTRANSFERASE-RELATED"/>
    <property type="match status" value="1"/>
</dbReference>
<dbReference type="Proteomes" id="UP000029864">
    <property type="component" value="Unassembled WGS sequence"/>
</dbReference>
<dbReference type="InterPro" id="IPR029063">
    <property type="entry name" value="SAM-dependent_MTases_sf"/>
</dbReference>
<reference evidence="4 6" key="1">
    <citation type="submission" date="2014-08" db="EMBL/GenBank/DDBJ databases">
        <authorList>
            <person name="Sisinthy S."/>
        </authorList>
    </citation>
    <scope>NUCLEOTIDE SEQUENCE [LARGE SCALE GENOMIC DNA]</scope>
    <source>
        <strain evidence="4 6">RuG17</strain>
    </source>
</reference>
<name>A0A099JSK4_9MICO</name>
<dbReference type="GO" id="GO:0032259">
    <property type="term" value="P:methylation"/>
    <property type="evidence" value="ECO:0007669"/>
    <property type="project" value="UniProtKB-KW"/>
</dbReference>
<dbReference type="Pfam" id="PF01596">
    <property type="entry name" value="Methyltransf_3"/>
    <property type="match status" value="1"/>
</dbReference>
<dbReference type="PROSITE" id="PS51682">
    <property type="entry name" value="SAM_OMT_I"/>
    <property type="match status" value="1"/>
</dbReference>
<keyword evidence="2 4" id="KW-0808">Transferase</keyword>
<dbReference type="Proteomes" id="UP000561726">
    <property type="component" value="Unassembled WGS sequence"/>
</dbReference>